<feature type="compositionally biased region" description="Polar residues" evidence="2">
    <location>
        <begin position="1407"/>
        <end position="1425"/>
    </location>
</feature>
<dbReference type="InterPro" id="IPR044694">
    <property type="entry name" value="NUP214"/>
</dbReference>
<feature type="region of interest" description="Disordered" evidence="2">
    <location>
        <begin position="718"/>
        <end position="746"/>
    </location>
</feature>
<feature type="region of interest" description="Disordered" evidence="2">
    <location>
        <begin position="1401"/>
        <end position="1438"/>
    </location>
</feature>
<organism evidence="3 4">
    <name type="scientific">Vitis vinifera</name>
    <name type="common">Grape</name>
    <dbReference type="NCBI Taxonomy" id="29760"/>
    <lineage>
        <taxon>Eukaryota</taxon>
        <taxon>Viridiplantae</taxon>
        <taxon>Streptophyta</taxon>
        <taxon>Embryophyta</taxon>
        <taxon>Tracheophyta</taxon>
        <taxon>Spermatophyta</taxon>
        <taxon>Magnoliopsida</taxon>
        <taxon>eudicotyledons</taxon>
        <taxon>Gunneridae</taxon>
        <taxon>Pentapetalae</taxon>
        <taxon>rosids</taxon>
        <taxon>Vitales</taxon>
        <taxon>Vitaceae</taxon>
        <taxon>Viteae</taxon>
        <taxon>Vitis</taxon>
    </lineage>
</organism>
<feature type="region of interest" description="Disordered" evidence="2">
    <location>
        <begin position="1733"/>
        <end position="1756"/>
    </location>
</feature>
<feature type="compositionally biased region" description="Polar residues" evidence="2">
    <location>
        <begin position="1494"/>
        <end position="1507"/>
    </location>
</feature>
<feature type="region of interest" description="Disordered" evidence="2">
    <location>
        <begin position="973"/>
        <end position="1022"/>
    </location>
</feature>
<keyword evidence="4" id="KW-1185">Reference proteome</keyword>
<dbReference type="PANTHER" id="PTHR34418">
    <property type="entry name" value="NUCLEAR PORE COMPLEX PROTEIN NUP214 ISOFORM X1"/>
    <property type="match status" value="1"/>
</dbReference>
<feature type="compositionally biased region" description="Gly residues" evidence="2">
    <location>
        <begin position="1733"/>
        <end position="1744"/>
    </location>
</feature>
<evidence type="ECO:0000256" key="1">
    <source>
        <dbReference type="SAM" id="Coils"/>
    </source>
</evidence>
<feature type="compositionally biased region" description="Polar residues" evidence="2">
    <location>
        <begin position="543"/>
        <end position="558"/>
    </location>
</feature>
<feature type="region of interest" description="Disordered" evidence="2">
    <location>
        <begin position="432"/>
        <end position="460"/>
    </location>
</feature>
<feature type="region of interest" description="Disordered" evidence="2">
    <location>
        <begin position="1216"/>
        <end position="1259"/>
    </location>
</feature>
<dbReference type="PANTHER" id="PTHR34418:SF3">
    <property type="entry name" value="NUCLEAR PORE COMPLEX PROTEIN NUP214"/>
    <property type="match status" value="1"/>
</dbReference>
<evidence type="ECO:0000313" key="3">
    <source>
        <dbReference type="EMBL" id="WJZ88395.1"/>
    </source>
</evidence>
<feature type="compositionally biased region" description="Polar residues" evidence="2">
    <location>
        <begin position="973"/>
        <end position="1009"/>
    </location>
</feature>
<reference evidence="3 4" key="1">
    <citation type="journal article" date="2023" name="Hortic Res">
        <title>The complete reference genome for grapevine (Vitis vinifera L.) genetics and breeding.</title>
        <authorList>
            <person name="Shi X."/>
            <person name="Cao S."/>
            <person name="Wang X."/>
            <person name="Huang S."/>
            <person name="Wang Y."/>
            <person name="Liu Z."/>
            <person name="Liu W."/>
            <person name="Leng X."/>
            <person name="Peng Y."/>
            <person name="Wang N."/>
            <person name="Wang Y."/>
            <person name="Ma Z."/>
            <person name="Xu X."/>
            <person name="Zhang F."/>
            <person name="Xue H."/>
            <person name="Zhong H."/>
            <person name="Wang Y."/>
            <person name="Zhang K."/>
            <person name="Velt A."/>
            <person name="Avia K."/>
            <person name="Holtgrawe D."/>
            <person name="Grimplet J."/>
            <person name="Matus J.T."/>
            <person name="Ware D."/>
            <person name="Wu X."/>
            <person name="Wang H."/>
            <person name="Liu C."/>
            <person name="Fang Y."/>
            <person name="Rustenholz C."/>
            <person name="Cheng Z."/>
            <person name="Xiao H."/>
            <person name="Zhou Y."/>
        </authorList>
    </citation>
    <scope>NUCLEOTIDE SEQUENCE [LARGE SCALE GENOMIC DNA]</scope>
    <source>
        <strain evidence="4">cv. Pinot noir / PN40024</strain>
        <tissue evidence="3">Leaf</tissue>
    </source>
</reference>
<gene>
    <name evidence="3" type="ORF">VitviT2T_007698</name>
</gene>
<evidence type="ECO:0000313" key="4">
    <source>
        <dbReference type="Proteomes" id="UP001227230"/>
    </source>
</evidence>
<keyword evidence="1" id="KW-0175">Coiled coil</keyword>
<feature type="compositionally biased region" description="Low complexity" evidence="2">
    <location>
        <begin position="1245"/>
        <end position="1259"/>
    </location>
</feature>
<accession>A0ABY9BZN7</accession>
<feature type="coiled-coil region" evidence="1">
    <location>
        <begin position="855"/>
        <end position="889"/>
    </location>
</feature>
<evidence type="ECO:0008006" key="5">
    <source>
        <dbReference type="Google" id="ProtNLM"/>
    </source>
</evidence>
<feature type="region of interest" description="Disordered" evidence="2">
    <location>
        <begin position="1116"/>
        <end position="1158"/>
    </location>
</feature>
<sequence length="1756" mass="186355">MATPESVIDLEGKDLEGGRLDCDDYVFVKIGESVTIKPQYYNFNLDSPLPSQPLAVSERSQLIFVAHSDGFCVARTEAVIELAKEIKEKGSGSSIQELSVVDVPIANVRILALSTDSSTLAASVGGDIHFFSVDSLLNKGQEPSFTRSLSGSSSVKDMRWRKKMDNSYVVLSSDGKLYHGAAEGPLKDVMDGVDAVEWSVKGNSIAVARKNTLSLLSSKFKERLCMSLSFKSWIGDSGVNCTVKVDSIRWVRPDCIILGCFKLTADGKEESFMVQVVTSKEGKITDASSLPTVLSFYDVFPGLVDDIVPFGSGPYLFLSYLEQCQLAITTSRKNVDNHIVLFGWSLDDKKNEAAILDIGRDKYRPRIELQENDDDNLILGLCCDKVSLYGKVEIQLGAEEPRELSPYCVLFCLTLEGKLVMFQVASVTGTPAPTQDLSPLTGDEDETPAEAPVEHDQSREANTKEISIKQEGEILIKNDLNTFQENKSLISACIADQILHKETIAADHEAKSLVNSQTFEADGQQRVSTIKLYQEVDGKQSGLPRQQSTNLEGSSLKTSPLEGLGNVVGDVKKTDIQKITGVGSGLGSSQSSHNFSRSFETHKELPGKIGSTNLQNASQSWSGGKFTFPKSTEEKLSLSSSFVESGRSETAGINLSIPQVPGGPVGSPIYPKDAATSLAAGNFGRISQSRGQRGSMVAGNVEPISSTLGSQLSMQENFPAKSPNYKSYPPKENYRTPPLQGQLNSEPNLSKQFGNVKEMAKELDTLLQCIEGPGGFRDACTIFQKSSVMELEQGIGTLSENCRMWRSIIDQQHGEIHHLLDKTVQVLARKVYMQGIVKQATDSRYWDLWSRQKLASELELKRRNILKINQDLTNQLIELERHFNAIELNKFGENGGNHVGRRALQSRSGPSRHMQSLHSLHNTMNSQLAAAEQLSECLSKQMTMLSIDSTVKKQNVKKELFEAIGIPYDSASVSSPTISNTSDTPSMKNFLVSSSSANKDQSRRNQLSALKSYEPETVRRRRDSLGQSWANFEPPKTIVKRMVLEEQQKVGVNKPSFSVDKRQFSPHKLEGSAFAYSNNNTTPSAFLYPSRNKGIHEISAKQASYSPSTSLFRWANDPSGPSQSFGSRSPTPHALPGNNLSAFSSLSAPQSSPVVDQSNAMETCNLTNERSSSGVTFVEKSDAVSINETKSTLLSESHLPQTPIISTSLPARTLPLTKKPNEMSNSNGKGTVLAKPTIGSVKQKPVSPGSSFSQSGVSPFSPISAVQPAPSLPGKVFQLDIAKSKGQSCEEVPPSPALSSPFLVPSSSSVIESSAVSQSSLPMPSTVPTSSAAVSSSQLFANSKSIEDANQSLFSQSSSSASSSPFLSLRSFSSQAQETLVPSPSTSLNLTSASLQTSLQSPLGKFSSKSDVNSASQVPPQQSKTPTREFSLKLEPSVPSASKIESSTGLASGNLPSFNSLASHASNVTTMNAKPEQLPADGALQAHPLISGSAAGSKNESLDVTVTQEDEMEEEAPETSQATELSLGNLGAFGLGSSPNPMAAKPTPFGGPFGGQFVNAGTNPASTPFTMTVPSGELFRPASFNFQSPQPSQPPQSTNLGAFSGGINAGITAQAPARSGFGQLAQIGAGQQALGSVLGAFGQSRQFGAGLPGAGFASASSFTGGFAGGHSAGGFSNAAAGGGFAGVSSTGGGFAGLASAGGGFSGAAPTSGGFAGATGGGFGAFSNPQGSGGFASFGSTGGTGKPPSELFTQMRK</sequence>
<proteinExistence type="predicted"/>
<dbReference type="Proteomes" id="UP001227230">
    <property type="component" value="Chromosome 6"/>
</dbReference>
<feature type="compositionally biased region" description="Low complexity" evidence="2">
    <location>
        <begin position="1140"/>
        <end position="1153"/>
    </location>
</feature>
<feature type="region of interest" description="Disordered" evidence="2">
    <location>
        <begin position="538"/>
        <end position="558"/>
    </location>
</feature>
<dbReference type="EMBL" id="CP126653">
    <property type="protein sequence ID" value="WJZ88395.1"/>
    <property type="molecule type" value="Genomic_DNA"/>
</dbReference>
<feature type="compositionally biased region" description="Polar residues" evidence="2">
    <location>
        <begin position="1119"/>
        <end position="1130"/>
    </location>
</feature>
<feature type="compositionally biased region" description="Acidic residues" evidence="2">
    <location>
        <begin position="1508"/>
        <end position="1517"/>
    </location>
</feature>
<feature type="region of interest" description="Disordered" evidence="2">
    <location>
        <begin position="1491"/>
        <end position="1549"/>
    </location>
</feature>
<evidence type="ECO:0000256" key="2">
    <source>
        <dbReference type="SAM" id="MobiDB-lite"/>
    </source>
</evidence>
<protein>
    <recommendedName>
        <fullName evidence="5">Nuclear pore complex protein NUP214</fullName>
    </recommendedName>
</protein>
<name>A0ABY9BZN7_VITVI</name>
<dbReference type="SUPFAM" id="SSF117289">
    <property type="entry name" value="Nucleoporin domain"/>
    <property type="match status" value="1"/>
</dbReference>